<dbReference type="InterPro" id="IPR001498">
    <property type="entry name" value="Impact_N"/>
</dbReference>
<dbReference type="InterPro" id="IPR036956">
    <property type="entry name" value="Impact_N_sf"/>
</dbReference>
<protein>
    <recommendedName>
        <fullName evidence="2">Impact N-terminal domain-containing protein</fullName>
    </recommendedName>
</protein>
<evidence type="ECO:0000256" key="1">
    <source>
        <dbReference type="ARBA" id="ARBA00007665"/>
    </source>
</evidence>
<dbReference type="Proteomes" id="UP000092321">
    <property type="component" value="Unassembled WGS sequence"/>
</dbReference>
<dbReference type="EMBL" id="LXPE01000134">
    <property type="protein sequence ID" value="OBA25348.1"/>
    <property type="molecule type" value="Genomic_DNA"/>
</dbReference>
<dbReference type="SUPFAM" id="SSF54211">
    <property type="entry name" value="Ribosomal protein S5 domain 2-like"/>
    <property type="match status" value="1"/>
</dbReference>
<evidence type="ECO:0000259" key="2">
    <source>
        <dbReference type="Pfam" id="PF01205"/>
    </source>
</evidence>
<accession>A0A1B7T9G2</accession>
<keyword evidence="4" id="KW-1185">Reference proteome</keyword>
<dbReference type="GO" id="GO:0005737">
    <property type="term" value="C:cytoplasm"/>
    <property type="evidence" value="ECO:0007669"/>
    <property type="project" value="TreeGrafter"/>
</dbReference>
<evidence type="ECO:0000313" key="4">
    <source>
        <dbReference type="Proteomes" id="UP000092321"/>
    </source>
</evidence>
<reference evidence="4" key="1">
    <citation type="journal article" date="2016" name="Proc. Natl. Acad. Sci. U.S.A.">
        <title>Comparative genomics of biotechnologically important yeasts.</title>
        <authorList>
            <person name="Riley R."/>
            <person name="Haridas S."/>
            <person name="Wolfe K.H."/>
            <person name="Lopes M.R."/>
            <person name="Hittinger C.T."/>
            <person name="Goeker M."/>
            <person name="Salamov A.A."/>
            <person name="Wisecaver J.H."/>
            <person name="Long T.M."/>
            <person name="Calvey C.H."/>
            <person name="Aerts A.L."/>
            <person name="Barry K.W."/>
            <person name="Choi C."/>
            <person name="Clum A."/>
            <person name="Coughlan A.Y."/>
            <person name="Deshpande S."/>
            <person name="Douglass A.P."/>
            <person name="Hanson S.J."/>
            <person name="Klenk H.-P."/>
            <person name="LaButti K.M."/>
            <person name="Lapidus A."/>
            <person name="Lindquist E.A."/>
            <person name="Lipzen A.M."/>
            <person name="Meier-Kolthoff J.P."/>
            <person name="Ohm R.A."/>
            <person name="Otillar R.P."/>
            <person name="Pangilinan J.L."/>
            <person name="Peng Y."/>
            <person name="Rokas A."/>
            <person name="Rosa C.A."/>
            <person name="Scheuner C."/>
            <person name="Sibirny A.A."/>
            <person name="Slot J.C."/>
            <person name="Stielow J.B."/>
            <person name="Sun H."/>
            <person name="Kurtzman C.P."/>
            <person name="Blackwell M."/>
            <person name="Grigoriev I.V."/>
            <person name="Jeffries T.W."/>
        </authorList>
    </citation>
    <scope>NUCLEOTIDE SEQUENCE [LARGE SCALE GENOMIC DNA]</scope>
    <source>
        <strain evidence="4">NRRL Y-1626</strain>
    </source>
</reference>
<evidence type="ECO:0000313" key="3">
    <source>
        <dbReference type="EMBL" id="OBA25348.1"/>
    </source>
</evidence>
<feature type="domain" description="Impact N-terminal" evidence="2">
    <location>
        <begin position="12"/>
        <end position="111"/>
    </location>
</feature>
<dbReference type="PANTHER" id="PTHR16301">
    <property type="entry name" value="IMPACT-RELATED"/>
    <property type="match status" value="1"/>
</dbReference>
<organism evidence="3 4">
    <name type="scientific">Hanseniaspora valbyensis NRRL Y-1626</name>
    <dbReference type="NCBI Taxonomy" id="766949"/>
    <lineage>
        <taxon>Eukaryota</taxon>
        <taxon>Fungi</taxon>
        <taxon>Dikarya</taxon>
        <taxon>Ascomycota</taxon>
        <taxon>Saccharomycotina</taxon>
        <taxon>Saccharomycetes</taxon>
        <taxon>Saccharomycodales</taxon>
        <taxon>Saccharomycodaceae</taxon>
        <taxon>Hanseniaspora</taxon>
    </lineage>
</organism>
<comment type="caution">
    <text evidence="3">The sequence shown here is derived from an EMBL/GenBank/DDBJ whole genome shotgun (WGS) entry which is preliminary data.</text>
</comment>
<dbReference type="InterPro" id="IPR023582">
    <property type="entry name" value="Impact"/>
</dbReference>
<dbReference type="GO" id="GO:0006446">
    <property type="term" value="P:regulation of translational initiation"/>
    <property type="evidence" value="ECO:0007669"/>
    <property type="project" value="TreeGrafter"/>
</dbReference>
<dbReference type="Pfam" id="PF01205">
    <property type="entry name" value="Impact_N"/>
    <property type="match status" value="1"/>
</dbReference>
<dbReference type="PANTHER" id="PTHR16301:SF25">
    <property type="entry name" value="PROTEIN IMPACT"/>
    <property type="match status" value="1"/>
</dbReference>
<dbReference type="AlphaFoldDB" id="A0A1B7T9G2"/>
<dbReference type="OrthoDB" id="416253at2759"/>
<dbReference type="GO" id="GO:0140469">
    <property type="term" value="P:GCN2-mediated signaling"/>
    <property type="evidence" value="ECO:0007669"/>
    <property type="project" value="TreeGrafter"/>
</dbReference>
<gene>
    <name evidence="3" type="ORF">HANVADRAFT_27186</name>
</gene>
<dbReference type="InterPro" id="IPR020568">
    <property type="entry name" value="Ribosomal_Su5_D2-typ_SF"/>
</dbReference>
<dbReference type="Gene3D" id="3.30.230.30">
    <property type="entry name" value="Impact, N-terminal domain"/>
    <property type="match status" value="1"/>
</dbReference>
<name>A0A1B7T9G2_9ASCO</name>
<feature type="non-terminal residue" evidence="3">
    <location>
        <position position="1"/>
    </location>
</feature>
<proteinExistence type="inferred from homology"/>
<sequence>WSSSEPITINHNKFQSHIISLKNKDVIKDKLQLLIDTNKRIHKASHKHIYAYNIPDQNLFGFNDDGEPGAGENLLKILKQHKPNSGYLLAVTRWNTKGIKLRQQKISNNYEMWTSCS</sequence>
<comment type="similarity">
    <text evidence="1">Belongs to the IMPACT family.</text>
</comment>